<dbReference type="GO" id="GO:0004556">
    <property type="term" value="F:alpha-amylase activity"/>
    <property type="evidence" value="ECO:0007669"/>
    <property type="project" value="TreeGrafter"/>
</dbReference>
<sequence>MATWLKDAIFYEIYPQSFYDTNGDGIGDFNGITAKLDYIKSLGCNAIWMNPCFDSPFSDAGYDVRDYKKVAERYGTMDDIKNLFTEAHKRDMHILLDLVPGHTSEEHAWFTESKKPEANEYTDRYMWTDGWLCGGAGLNYIAGETPRNAAYIVNFFKCQPALNYGVLNPTERWHKSMYDPACIATREAMKDVCRFWLDAGCDGFRVDMADSLVKHDDANKSGTVAVWQDILGDIHAEYPESAFVSEWGKAEQSIKAGFDMDFYLDWMGNGYNSLVRDYEAHLNAFASLPEKLDDSVANNSFFKADSKGTCDHFIDEYMGRYEQIKDKGAIALITGNHDTTRISYGLSEDELKLAYAFFLTMPGNPFIYYGDEIAMRFRSMASKEGGFTRTGSRTPMQWSSGENMGFSTAPADKLYLPVDPAEGAANVEAAEADQNSLLNTVKSLTKLRHSQADLLDKSNLEIISRKPLVYKRGNLLLAVNPKNTATQSRKLTELTENSKVIYSIAINGTQPSVADGAITLPAQSFVVIMN</sequence>
<name>A0A412ISE7_9FIRM</name>
<dbReference type="Pfam" id="PF00128">
    <property type="entry name" value="Alpha-amylase"/>
    <property type="match status" value="1"/>
</dbReference>
<evidence type="ECO:0000256" key="1">
    <source>
        <dbReference type="ARBA" id="ARBA00008061"/>
    </source>
</evidence>
<evidence type="ECO:0000259" key="2">
    <source>
        <dbReference type="SMART" id="SM00642"/>
    </source>
</evidence>
<dbReference type="Proteomes" id="UP000283295">
    <property type="component" value="Unassembled WGS sequence"/>
</dbReference>
<dbReference type="AlphaFoldDB" id="A0A412ISE7"/>
<dbReference type="Gene3D" id="3.20.20.80">
    <property type="entry name" value="Glycosidases"/>
    <property type="match status" value="1"/>
</dbReference>
<dbReference type="Gene3D" id="3.90.400.10">
    <property type="entry name" value="Oligo-1,6-glucosidase, Domain 2"/>
    <property type="match status" value="1"/>
</dbReference>
<dbReference type="PANTHER" id="PTHR10357">
    <property type="entry name" value="ALPHA-AMYLASE FAMILY MEMBER"/>
    <property type="match status" value="1"/>
</dbReference>
<evidence type="ECO:0000313" key="3">
    <source>
        <dbReference type="EMBL" id="RGS43029.1"/>
    </source>
</evidence>
<reference evidence="3 4" key="1">
    <citation type="submission" date="2018-08" db="EMBL/GenBank/DDBJ databases">
        <title>A genome reference for cultivated species of the human gut microbiota.</title>
        <authorList>
            <person name="Zou Y."/>
            <person name="Xue W."/>
            <person name="Luo G."/>
        </authorList>
    </citation>
    <scope>NUCLEOTIDE SEQUENCE [LARGE SCALE GENOMIC DNA]</scope>
    <source>
        <strain evidence="3 4">AF22-21</strain>
    </source>
</reference>
<dbReference type="PANTHER" id="PTHR10357:SF179">
    <property type="entry name" value="NEUTRAL AND BASIC AMINO ACID TRANSPORT PROTEIN RBAT"/>
    <property type="match status" value="1"/>
</dbReference>
<dbReference type="InterPro" id="IPR045857">
    <property type="entry name" value="O16G_dom_2"/>
</dbReference>
<dbReference type="InterPro" id="IPR017853">
    <property type="entry name" value="GH"/>
</dbReference>
<dbReference type="OrthoDB" id="9805159at2"/>
<dbReference type="SUPFAM" id="SSF51445">
    <property type="entry name" value="(Trans)glycosidases"/>
    <property type="match status" value="1"/>
</dbReference>
<evidence type="ECO:0000313" key="4">
    <source>
        <dbReference type="Proteomes" id="UP000283295"/>
    </source>
</evidence>
<comment type="caution">
    <text evidence="3">The sequence shown here is derived from an EMBL/GenBank/DDBJ whole genome shotgun (WGS) entry which is preliminary data.</text>
</comment>
<protein>
    <submittedName>
        <fullName evidence="3">Glycosylase</fullName>
    </submittedName>
</protein>
<dbReference type="GO" id="GO:0009313">
    <property type="term" value="P:oligosaccharide catabolic process"/>
    <property type="evidence" value="ECO:0007669"/>
    <property type="project" value="TreeGrafter"/>
</dbReference>
<gene>
    <name evidence="3" type="ORF">DWX94_06645</name>
</gene>
<dbReference type="InterPro" id="IPR006047">
    <property type="entry name" value="GH13_cat_dom"/>
</dbReference>
<feature type="domain" description="Glycosyl hydrolase family 13 catalytic" evidence="2">
    <location>
        <begin position="12"/>
        <end position="412"/>
    </location>
</feature>
<proteinExistence type="inferred from homology"/>
<organism evidence="3 4">
    <name type="scientific">Coprococcus eutactus</name>
    <dbReference type="NCBI Taxonomy" id="33043"/>
    <lineage>
        <taxon>Bacteria</taxon>
        <taxon>Bacillati</taxon>
        <taxon>Bacillota</taxon>
        <taxon>Clostridia</taxon>
        <taxon>Lachnospirales</taxon>
        <taxon>Lachnospiraceae</taxon>
        <taxon>Coprococcus</taxon>
    </lineage>
</organism>
<comment type="similarity">
    <text evidence="1">Belongs to the glycosyl hydrolase 13 family.</text>
</comment>
<dbReference type="CDD" id="cd11348">
    <property type="entry name" value="AmyAc_2"/>
    <property type="match status" value="1"/>
</dbReference>
<dbReference type="EMBL" id="QRVK01000012">
    <property type="protein sequence ID" value="RGS43029.1"/>
    <property type="molecule type" value="Genomic_DNA"/>
</dbReference>
<accession>A0A412ISE7</accession>
<dbReference type="SMART" id="SM00642">
    <property type="entry name" value="Aamy"/>
    <property type="match status" value="1"/>
</dbReference>